<dbReference type="EMBL" id="BARS01025061">
    <property type="protein sequence ID" value="GAG00454.1"/>
    <property type="molecule type" value="Genomic_DNA"/>
</dbReference>
<proteinExistence type="predicted"/>
<reference evidence="2" key="1">
    <citation type="journal article" date="2014" name="Front. Microbiol.">
        <title>High frequency of phylogenetically diverse reductive dehalogenase-homologous genes in deep subseafloor sedimentary metagenomes.</title>
        <authorList>
            <person name="Kawai M."/>
            <person name="Futagami T."/>
            <person name="Toyoda A."/>
            <person name="Takaki Y."/>
            <person name="Nishi S."/>
            <person name="Hori S."/>
            <person name="Arai W."/>
            <person name="Tsubouchi T."/>
            <person name="Morono Y."/>
            <person name="Uchiyama I."/>
            <person name="Ito T."/>
            <person name="Fujiyama A."/>
            <person name="Inagaki F."/>
            <person name="Takami H."/>
        </authorList>
    </citation>
    <scope>NUCLEOTIDE SEQUENCE</scope>
    <source>
        <strain evidence="2">Expedition CK06-06</strain>
    </source>
</reference>
<protein>
    <recommendedName>
        <fullName evidence="1">Alpha-D-phosphohexomutase C-terminal domain-containing protein</fullName>
    </recommendedName>
</protein>
<dbReference type="AlphaFoldDB" id="X0U3Y7"/>
<feature type="domain" description="Alpha-D-phosphohexomutase C-terminal" evidence="1">
    <location>
        <begin position="5"/>
        <end position="66"/>
    </location>
</feature>
<dbReference type="GO" id="GO:0016868">
    <property type="term" value="F:intramolecular phosphotransferase activity"/>
    <property type="evidence" value="ECO:0007669"/>
    <property type="project" value="InterPro"/>
</dbReference>
<evidence type="ECO:0000259" key="1">
    <source>
        <dbReference type="Pfam" id="PF00408"/>
    </source>
</evidence>
<dbReference type="InterPro" id="IPR005843">
    <property type="entry name" value="A-D-PHexomutase_C"/>
</dbReference>
<feature type="non-terminal residue" evidence="2">
    <location>
        <position position="1"/>
    </location>
</feature>
<dbReference type="Pfam" id="PF00408">
    <property type="entry name" value="PGM_PMM_IV"/>
    <property type="match status" value="1"/>
</dbReference>
<sequence length="76" mass="8552">RQAINSRIRDNFPEFIDGVTVTKTNTTDGFHFTLADTTWLLVRFSGTEPVLRIYAESNSPARVERLLKIGKELAGV</sequence>
<evidence type="ECO:0000313" key="2">
    <source>
        <dbReference type="EMBL" id="GAG00454.1"/>
    </source>
</evidence>
<accession>X0U3Y7</accession>
<organism evidence="2">
    <name type="scientific">marine sediment metagenome</name>
    <dbReference type="NCBI Taxonomy" id="412755"/>
    <lineage>
        <taxon>unclassified sequences</taxon>
        <taxon>metagenomes</taxon>
        <taxon>ecological metagenomes</taxon>
    </lineage>
</organism>
<gene>
    <name evidence="2" type="ORF">S01H1_39668</name>
</gene>
<dbReference type="InterPro" id="IPR036900">
    <property type="entry name" value="A-D-PHexomutase_C_sf"/>
</dbReference>
<name>X0U3Y7_9ZZZZ</name>
<comment type="caution">
    <text evidence="2">The sequence shown here is derived from an EMBL/GenBank/DDBJ whole genome shotgun (WGS) entry which is preliminary data.</text>
</comment>
<dbReference type="Gene3D" id="3.30.310.50">
    <property type="entry name" value="Alpha-D-phosphohexomutase, C-terminal domain"/>
    <property type="match status" value="1"/>
</dbReference>
<dbReference type="SUPFAM" id="SSF55957">
    <property type="entry name" value="Phosphoglucomutase, C-terminal domain"/>
    <property type="match status" value="1"/>
</dbReference>